<name>A0A6J7WSC2_9CAUD</name>
<dbReference type="EMBL" id="LR798288">
    <property type="protein sequence ID" value="CAB5220627.1"/>
    <property type="molecule type" value="Genomic_DNA"/>
</dbReference>
<protein>
    <submittedName>
        <fullName evidence="1">Uncharacterized protein</fullName>
    </submittedName>
</protein>
<sequence>MGGMCGDFLANLINRALNPEAKSYFHNERLNKYRYPNGNVFLRDVKNVTVLFDTYYDKYTLEHYRYIRDTFKRNSFNSNLEIYNVCYSPDHEEFERNVEDYIRDSLILEDEYTVASWHYYKKEKFFDIKNIYENSIPLLLCTDSDEYTMLFFALYCIKTNFFYIKNHKDGDMYWRDVDRRKYSAFDGMIPVDSGKLFFEKGYEDEFENILRSNIKSDLTVDREWLRAYNTNNVSLLTQHFGSDVMDLTAYELKERIFGHVAQQDRASVS</sequence>
<proteinExistence type="predicted"/>
<evidence type="ECO:0000313" key="1">
    <source>
        <dbReference type="EMBL" id="CAB5220627.1"/>
    </source>
</evidence>
<gene>
    <name evidence="1" type="ORF">UFOVP247_15</name>
</gene>
<reference evidence="1" key="1">
    <citation type="submission" date="2020-05" db="EMBL/GenBank/DDBJ databases">
        <authorList>
            <person name="Chiriac C."/>
            <person name="Salcher M."/>
            <person name="Ghai R."/>
            <person name="Kavagutti S V."/>
        </authorList>
    </citation>
    <scope>NUCLEOTIDE SEQUENCE</scope>
</reference>
<organism evidence="1">
    <name type="scientific">uncultured Caudovirales phage</name>
    <dbReference type="NCBI Taxonomy" id="2100421"/>
    <lineage>
        <taxon>Viruses</taxon>
        <taxon>Duplodnaviria</taxon>
        <taxon>Heunggongvirae</taxon>
        <taxon>Uroviricota</taxon>
        <taxon>Caudoviricetes</taxon>
        <taxon>Peduoviridae</taxon>
        <taxon>Maltschvirus</taxon>
        <taxon>Maltschvirus maltsch</taxon>
    </lineage>
</organism>
<accession>A0A6J7WSC2</accession>